<evidence type="ECO:0000256" key="2">
    <source>
        <dbReference type="SAM" id="Phobius"/>
    </source>
</evidence>
<evidence type="ECO:0000313" key="4">
    <source>
        <dbReference type="WBParaSite" id="maker-unitig_1583-snap-gene-0.2-mRNA-1"/>
    </source>
</evidence>
<proteinExistence type="predicted"/>
<protein>
    <submittedName>
        <fullName evidence="4 5">Sushi domain-containing protein</fullName>
    </submittedName>
</protein>
<accession>A0A1I8F2H6</accession>
<dbReference type="Proteomes" id="UP000095280">
    <property type="component" value="Unplaced"/>
</dbReference>
<dbReference type="WBParaSite" id="maker-uti_cns_0046363-snap-gene-0.3-mRNA-1">
    <property type="protein sequence ID" value="maker-uti_cns_0046363-snap-gene-0.3-mRNA-1"/>
    <property type="gene ID" value="maker-uti_cns_0046363-snap-gene-0.3"/>
</dbReference>
<evidence type="ECO:0000313" key="5">
    <source>
        <dbReference type="WBParaSite" id="maker-uti_cns_0046363-snap-gene-0.3-mRNA-1"/>
    </source>
</evidence>
<dbReference type="AlphaFoldDB" id="A0A1I8F2H6"/>
<feature type="transmembrane region" description="Helical" evidence="2">
    <location>
        <begin position="85"/>
        <end position="109"/>
    </location>
</feature>
<reference evidence="4 5" key="1">
    <citation type="submission" date="2016-11" db="UniProtKB">
        <authorList>
            <consortium name="WormBaseParasite"/>
        </authorList>
    </citation>
    <scope>IDENTIFICATION</scope>
</reference>
<keyword evidence="2" id="KW-0472">Membrane</keyword>
<keyword evidence="2" id="KW-0812">Transmembrane</keyword>
<evidence type="ECO:0000256" key="1">
    <source>
        <dbReference type="SAM" id="MobiDB-lite"/>
    </source>
</evidence>
<feature type="compositionally biased region" description="Basic and acidic residues" evidence="1">
    <location>
        <begin position="1"/>
        <end position="22"/>
    </location>
</feature>
<dbReference type="WBParaSite" id="maker-unitig_1583-snap-gene-0.2-mRNA-1">
    <property type="protein sequence ID" value="maker-unitig_1583-snap-gene-0.2-mRNA-1"/>
    <property type="gene ID" value="maker-unitig_1583-snap-gene-0.2"/>
</dbReference>
<keyword evidence="2" id="KW-1133">Transmembrane helix</keyword>
<feature type="region of interest" description="Disordered" evidence="1">
    <location>
        <begin position="1"/>
        <end position="74"/>
    </location>
</feature>
<evidence type="ECO:0000313" key="3">
    <source>
        <dbReference type="Proteomes" id="UP000095280"/>
    </source>
</evidence>
<organism evidence="3 4">
    <name type="scientific">Macrostomum lignano</name>
    <dbReference type="NCBI Taxonomy" id="282301"/>
    <lineage>
        <taxon>Eukaryota</taxon>
        <taxon>Metazoa</taxon>
        <taxon>Spiralia</taxon>
        <taxon>Lophotrochozoa</taxon>
        <taxon>Platyhelminthes</taxon>
        <taxon>Rhabditophora</taxon>
        <taxon>Macrostomorpha</taxon>
        <taxon>Macrostomida</taxon>
        <taxon>Macrostomidae</taxon>
        <taxon>Macrostomum</taxon>
    </lineage>
</organism>
<feature type="region of interest" description="Disordered" evidence="1">
    <location>
        <begin position="203"/>
        <end position="234"/>
    </location>
</feature>
<keyword evidence="3" id="KW-1185">Reference proteome</keyword>
<name>A0A1I8F2H6_9PLAT</name>
<sequence>ISVPKKGYDPSKRTDLPEDRQRIPTVVYGPEPEPERPPTQPPSRRSNSRDAEPSDPTRQPADASADGAVAEDSPSLLPQLSSRQAAVLGVSAGVALLLALVAAVSCTLTRRWLRGRRRRAEEHLARVRLGKQISPPATCLVIPPAETLLKLPSPHPSSGSGGAHTVSVCLSQLGSPPRCGSIDGSGSGSGVCGSSGIGSGVGGCSGSDRQSTSTSTFLMGGSAASRAGSLPSPRESLATYSLQQHHCATSELQSFAQSTSELLTHRAGHGFPSPVQKSQKTNL</sequence>